<keyword evidence="3" id="KW-1185">Reference proteome</keyword>
<dbReference type="Gene3D" id="1.10.260.40">
    <property type="entry name" value="lambda repressor-like DNA-binding domains"/>
    <property type="match status" value="1"/>
</dbReference>
<evidence type="ECO:0008006" key="4">
    <source>
        <dbReference type="Google" id="ProtNLM"/>
    </source>
</evidence>
<dbReference type="Proteomes" id="UP000670527">
    <property type="component" value="Unassembled WGS sequence"/>
</dbReference>
<reference evidence="2 3" key="1">
    <citation type="submission" date="2021-03" db="EMBL/GenBank/DDBJ databases">
        <authorList>
            <person name="Kim M.K."/>
        </authorList>
    </citation>
    <scope>NUCLEOTIDE SEQUENCE [LARGE SCALE GENOMIC DNA]</scope>
    <source>
        <strain evidence="2 3">BT507</strain>
    </source>
</reference>
<name>A0ABS3TEH8_9BACT</name>
<feature type="region of interest" description="Disordered" evidence="1">
    <location>
        <begin position="89"/>
        <end position="124"/>
    </location>
</feature>
<proteinExistence type="predicted"/>
<dbReference type="RefSeq" id="WP_208308319.1">
    <property type="nucleotide sequence ID" value="NZ_JAGETX010000009.1"/>
</dbReference>
<organism evidence="2 3">
    <name type="scientific">Hymenobacter defluvii</name>
    <dbReference type="NCBI Taxonomy" id="2054411"/>
    <lineage>
        <taxon>Bacteria</taxon>
        <taxon>Pseudomonadati</taxon>
        <taxon>Bacteroidota</taxon>
        <taxon>Cytophagia</taxon>
        <taxon>Cytophagales</taxon>
        <taxon>Hymenobacteraceae</taxon>
        <taxon>Hymenobacter</taxon>
    </lineage>
</organism>
<sequence>MSPTTTASTTEITTFKELIRHKSRYTDRDLMAIMKISFTTLKERERDPSKLSMEQLFRIAAHFDQSLEYVMGLVLAEVQEKVQQETEALRAGSQQLGRKYKRKGSEPAAAPAPLKPKGRREAVG</sequence>
<accession>A0ABS3TEH8</accession>
<evidence type="ECO:0000256" key="1">
    <source>
        <dbReference type="SAM" id="MobiDB-lite"/>
    </source>
</evidence>
<comment type="caution">
    <text evidence="2">The sequence shown here is derived from an EMBL/GenBank/DDBJ whole genome shotgun (WGS) entry which is preliminary data.</text>
</comment>
<evidence type="ECO:0000313" key="3">
    <source>
        <dbReference type="Proteomes" id="UP000670527"/>
    </source>
</evidence>
<evidence type="ECO:0000313" key="2">
    <source>
        <dbReference type="EMBL" id="MBO3272042.1"/>
    </source>
</evidence>
<dbReference type="InterPro" id="IPR010982">
    <property type="entry name" value="Lambda_DNA-bd_dom_sf"/>
</dbReference>
<protein>
    <recommendedName>
        <fullName evidence="4">Helix-turn-helix transcriptional regulator</fullName>
    </recommendedName>
</protein>
<gene>
    <name evidence="2" type="ORF">J4D97_15385</name>
</gene>
<dbReference type="EMBL" id="JAGETX010000009">
    <property type="protein sequence ID" value="MBO3272042.1"/>
    <property type="molecule type" value="Genomic_DNA"/>
</dbReference>
<dbReference type="SUPFAM" id="SSF47413">
    <property type="entry name" value="lambda repressor-like DNA-binding domains"/>
    <property type="match status" value="1"/>
</dbReference>